<evidence type="ECO:0000256" key="35">
    <source>
        <dbReference type="PROSITE-ProRule" id="PRU10141"/>
    </source>
</evidence>
<feature type="domain" description="Protein kinase" evidence="38">
    <location>
        <begin position="910"/>
        <end position="1169"/>
    </location>
</feature>
<dbReference type="Pfam" id="PF03567">
    <property type="entry name" value="Sulfotransfer_2"/>
    <property type="match status" value="1"/>
</dbReference>
<feature type="domain" description="AGC-kinase C-terminal" evidence="39">
    <location>
        <begin position="1170"/>
        <end position="1237"/>
    </location>
</feature>
<dbReference type="InterPro" id="IPR027417">
    <property type="entry name" value="P-loop_NTPase"/>
</dbReference>
<dbReference type="SMART" id="SM00742">
    <property type="entry name" value="Hr1"/>
    <property type="match status" value="3"/>
</dbReference>
<dbReference type="InterPro" id="IPR000961">
    <property type="entry name" value="AGC-kinase_C"/>
</dbReference>
<evidence type="ECO:0000256" key="30">
    <source>
        <dbReference type="ARBA" id="ARBA00047470"/>
    </source>
</evidence>
<dbReference type="Pfam" id="PF00433">
    <property type="entry name" value="Pkinase_C"/>
    <property type="match status" value="1"/>
</dbReference>
<keyword evidence="24" id="KW-1015">Disulfide bond</keyword>
<comment type="caution">
    <text evidence="43">The sequence shown here is derived from an EMBL/GenBank/DDBJ whole genome shotgun (WGS) entry which is preliminary data.</text>
</comment>
<keyword evidence="14" id="KW-0677">Repeat</keyword>
<dbReference type="InterPro" id="IPR036274">
    <property type="entry name" value="HR1_rpt_sf"/>
</dbReference>
<evidence type="ECO:0000256" key="10">
    <source>
        <dbReference type="ARBA" id="ARBA00022527"/>
    </source>
</evidence>
<dbReference type="PROSITE" id="PS51860">
    <property type="entry name" value="REM_1"/>
    <property type="match status" value="3"/>
</dbReference>
<evidence type="ECO:0000259" key="40">
    <source>
        <dbReference type="PROSITE" id="PS51860"/>
    </source>
</evidence>
<keyword evidence="18" id="KW-0735">Signal-anchor</keyword>
<gene>
    <name evidence="43" type="ORF">ROHU_007303</name>
    <name evidence="41" type="ORF">ROHU_031629</name>
    <name evidence="42" type="ORF">ROHU_031667</name>
</gene>
<dbReference type="GO" id="GO:0004697">
    <property type="term" value="F:diacylglycerol-dependent serine/threonine kinase activity"/>
    <property type="evidence" value="ECO:0007669"/>
    <property type="project" value="UniProtKB-EC"/>
</dbReference>
<dbReference type="CDD" id="cd05589">
    <property type="entry name" value="STKc_PKN"/>
    <property type="match status" value="1"/>
</dbReference>
<evidence type="ECO:0000256" key="36">
    <source>
        <dbReference type="SAM" id="Coils"/>
    </source>
</evidence>
<dbReference type="FunFam" id="3.40.50.300:FF:000534">
    <property type="entry name" value="Heparan sulfate 2-O-sulfotransferase 1"/>
    <property type="match status" value="1"/>
</dbReference>
<keyword evidence="20" id="KW-0805">Transcription regulation</keyword>
<dbReference type="FunFam" id="3.30.200.20:FF:000058">
    <property type="entry name" value="Putative serine/threonine-protein kinase N2"/>
    <property type="match status" value="1"/>
</dbReference>
<keyword evidence="11" id="KW-0597">Phosphoprotein</keyword>
<dbReference type="GO" id="GO:0031267">
    <property type="term" value="F:small GTPase binding"/>
    <property type="evidence" value="ECO:0007669"/>
    <property type="project" value="InterPro"/>
</dbReference>
<evidence type="ECO:0000256" key="22">
    <source>
        <dbReference type="ARBA" id="ARBA00023054"/>
    </source>
</evidence>
<dbReference type="STRING" id="84645.A0A498MGP1"/>
<evidence type="ECO:0000256" key="25">
    <source>
        <dbReference type="ARBA" id="ARBA00023163"/>
    </source>
</evidence>
<evidence type="ECO:0000256" key="33">
    <source>
        <dbReference type="ARBA" id="ARBA00093675"/>
    </source>
</evidence>
<feature type="region of interest" description="Disordered" evidence="37">
    <location>
        <begin position="792"/>
        <end position="812"/>
    </location>
</feature>
<dbReference type="InterPro" id="IPR037313">
    <property type="entry name" value="PKN_HR1_1"/>
</dbReference>
<dbReference type="Gene3D" id="3.40.50.300">
    <property type="entry name" value="P-loop containing nucleotide triphosphate hydrolases"/>
    <property type="match status" value="1"/>
</dbReference>
<evidence type="ECO:0000256" key="13">
    <source>
        <dbReference type="ARBA" id="ARBA00022692"/>
    </source>
</evidence>
<keyword evidence="21" id="KW-0333">Golgi apparatus</keyword>
<evidence type="ECO:0000256" key="3">
    <source>
        <dbReference type="ARBA" id="ARBA00004323"/>
    </source>
</evidence>
<dbReference type="GO" id="GO:0008146">
    <property type="term" value="F:sulfotransferase activity"/>
    <property type="evidence" value="ECO:0007669"/>
    <property type="project" value="InterPro"/>
</dbReference>
<evidence type="ECO:0000256" key="5">
    <source>
        <dbReference type="ARBA" id="ARBA00004626"/>
    </source>
</evidence>
<dbReference type="CDD" id="cd11622">
    <property type="entry name" value="HR1_PKN_1"/>
    <property type="match status" value="1"/>
</dbReference>
<dbReference type="GO" id="GO:0007165">
    <property type="term" value="P:signal transduction"/>
    <property type="evidence" value="ECO:0007669"/>
    <property type="project" value="InterPro"/>
</dbReference>
<evidence type="ECO:0000256" key="9">
    <source>
        <dbReference type="ARBA" id="ARBA00022490"/>
    </source>
</evidence>
<dbReference type="Pfam" id="PF02185">
    <property type="entry name" value="HR1"/>
    <property type="match status" value="3"/>
</dbReference>
<dbReference type="SMART" id="SM00220">
    <property type="entry name" value="S_TKc"/>
    <property type="match status" value="1"/>
</dbReference>
<evidence type="ECO:0000256" key="7">
    <source>
        <dbReference type="ARBA" id="ARBA00010569"/>
    </source>
</evidence>
<dbReference type="InterPro" id="IPR011009">
    <property type="entry name" value="Kinase-like_dom_sf"/>
</dbReference>
<evidence type="ECO:0000259" key="38">
    <source>
        <dbReference type="PROSITE" id="PS50011"/>
    </source>
</evidence>
<keyword evidence="12" id="KW-0808">Transferase</keyword>
<evidence type="ECO:0000313" key="42">
    <source>
        <dbReference type="EMBL" id="RXN08725.1"/>
    </source>
</evidence>
<dbReference type="EC" id="2.7.11.13" evidence="8"/>
<evidence type="ECO:0000313" key="43">
    <source>
        <dbReference type="EMBL" id="RXN19300.1"/>
    </source>
</evidence>
<evidence type="ECO:0000256" key="31">
    <source>
        <dbReference type="ARBA" id="ARBA00093643"/>
    </source>
</evidence>
<keyword evidence="25" id="KW-0804">Transcription</keyword>
<evidence type="ECO:0000256" key="19">
    <source>
        <dbReference type="ARBA" id="ARBA00022989"/>
    </source>
</evidence>
<feature type="coiled-coil region" evidence="36">
    <location>
        <begin position="24"/>
        <end position="51"/>
    </location>
</feature>
<evidence type="ECO:0000256" key="32">
    <source>
        <dbReference type="ARBA" id="ARBA00093670"/>
    </source>
</evidence>
<keyword evidence="10" id="KW-0723">Serine/threonine-protein kinase</keyword>
<evidence type="ECO:0000256" key="21">
    <source>
        <dbReference type="ARBA" id="ARBA00023034"/>
    </source>
</evidence>
<proteinExistence type="inferred from homology"/>
<keyword evidence="44" id="KW-1185">Reference proteome</keyword>
<dbReference type="FunFam" id="1.10.287.160:FF:000002">
    <property type="entry name" value="Putative serine/threonine-protein kinase N2"/>
    <property type="match status" value="1"/>
</dbReference>
<evidence type="ECO:0000256" key="6">
    <source>
        <dbReference type="ARBA" id="ARBA00005490"/>
    </source>
</evidence>
<dbReference type="Pfam" id="PF00069">
    <property type="entry name" value="Pkinase"/>
    <property type="match status" value="1"/>
</dbReference>
<name>A0A498MGP1_LABRO</name>
<dbReference type="AlphaFoldDB" id="A0A498MGP1"/>
<dbReference type="CDD" id="cd08687">
    <property type="entry name" value="C2_PKN-like"/>
    <property type="match status" value="1"/>
</dbReference>
<sequence>MGLLRLKMPPKFQLLALLAFAIAMIFLENQIQKLEESRGKLERAIARHEVREIEQRHIQEGAKETLVEEDDLVVIYNRVPKTASTSFTNIAYDLCNKNHYHVLHINTTKNNPVMSLQDQVRFVKNVTLWKEMKPAFYHGHVSFLDFTKFGVKKKPIYINVIRDPIERLVSYYYFLRFGDDYRPGLRRRKQGDKKTFDECVAAGGSDCAPEKLWLQIPFFCGHYSECWNIGSRWALEQAKYNLVNEYMLVGVTEELEDFVMMLEAALPRFFKGATELYRTGKKSHLRKTSEKKPPTKESIARLQQSDIWKMENEFYEFALEQFQYVRAHAAHMVSDRLGLGHNLDLSDTMVQQKLDEIKEQIKREIRKELKIKEGVENLRKVTTEKKRLAYVDNMLKKSNKKLEELHQELQELNAHIVVKDPEDLLLECPLTLDSPKSEARTCTISSRLAALKKQNDIELKVKQGAENMIQMYSNGSSKDRKLLATAQQMLQDSKTKIEFIRMQILKASQTSELSFDNNDVIAKPIISPLDLRVEELCHHTRIEYAVAEGAKNVMKLLGSGKLAEKRAHSEAQARFNESSQKLDLLKYSLEQRLNELPKNHPKSSLIMEELSLMSSPALSPRQSFISTQNHNSTVKNQYSTKPAALTDEISAVLKLDNTVVGQTSWKPVSNQSWDQKFTLELDRSRELEISVYWRDWRSLCAVKFLRLEDFLDNQRHGMCLYLEPQGTLFAEVTFFNPVIERRTKLQRQKKIFSKQQGKPFLRAPQMSIGTWGRLVRRAIPSPNNSFSPQVAELAAETGHSSHPGTPALRSDPIVTKLDFDKDATPKHYSPVSIREVLPEDKIPNKEQEQDALTSFDYRNDRNSIIVQSELAEVVEHETQPSALQLITVQKSTEIRDEEEEEQFHFSLKDFKCVAVLGRGHFGKVLLAEYSITGEMFAIKALKKGDIVARDEVESLMCEKRIFETVNSVRHPFLVNLFACFQTKEHVCFVMEYAAGGDLMMHIHADVFSEPRATFYAACVVLGLQFLHEHKIVYRDLKLDNLLLDTEGFVKIADFGLCKEGMGYRDRTSTFCGTPEFLAPEVLTETSYTRAVDWWGLGVLIFEMLVGESPFPGDDEEEVFDSIVNDEVRYPRFLSTEAISIMRRLLRRNPERRLGAGERDAEDVKKHLFFRNIDWDGLLAKKAKPPFVPTIQSSSDVSNFDDEFTSEAPVLTPPREPRPLTQHEQDLFADFDYIADWC</sequence>
<dbReference type="PROSITE" id="PS50011">
    <property type="entry name" value="PROTEIN_KINASE_DOM"/>
    <property type="match status" value="1"/>
</dbReference>
<evidence type="ECO:0000256" key="23">
    <source>
        <dbReference type="ARBA" id="ARBA00023136"/>
    </source>
</evidence>
<evidence type="ECO:0000256" key="2">
    <source>
        <dbReference type="ARBA" id="ARBA00004214"/>
    </source>
</evidence>
<evidence type="ECO:0000256" key="34">
    <source>
        <dbReference type="PROSITE-ProRule" id="PRU01207"/>
    </source>
</evidence>
<keyword evidence="13" id="KW-0812">Transmembrane</keyword>
<evidence type="ECO:0000256" key="1">
    <source>
        <dbReference type="ARBA" id="ARBA00004123"/>
    </source>
</evidence>
<dbReference type="InterPro" id="IPR017441">
    <property type="entry name" value="Protein_kinase_ATP_BS"/>
</dbReference>
<evidence type="ECO:0000256" key="18">
    <source>
        <dbReference type="ARBA" id="ARBA00022968"/>
    </source>
</evidence>
<evidence type="ECO:0000256" key="15">
    <source>
        <dbReference type="ARBA" id="ARBA00022741"/>
    </source>
</evidence>
<dbReference type="Gene3D" id="3.30.200.20">
    <property type="entry name" value="Phosphorylase Kinase, domain 1"/>
    <property type="match status" value="1"/>
</dbReference>
<dbReference type="InterPro" id="IPR000719">
    <property type="entry name" value="Prot_kinase_dom"/>
</dbReference>
<dbReference type="InterPro" id="IPR035892">
    <property type="entry name" value="C2_domain_sf"/>
</dbReference>
<dbReference type="EMBL" id="QBIY01013300">
    <property type="protein sequence ID" value="RXN08687.1"/>
    <property type="molecule type" value="Genomic_DNA"/>
</dbReference>
<dbReference type="FunFam" id="1.10.510.10:FF:000038">
    <property type="entry name" value="serine/threonine-protein kinase N2 isoform X1"/>
    <property type="match status" value="1"/>
</dbReference>
<accession>A0A498MGP1</accession>
<evidence type="ECO:0000256" key="4">
    <source>
        <dbReference type="ARBA" id="ARBA00004496"/>
    </source>
</evidence>
<dbReference type="EMBL" id="QBIY01013300">
    <property type="protein sequence ID" value="RXN08725.1"/>
    <property type="molecule type" value="Genomic_DNA"/>
</dbReference>
<comment type="catalytic activity">
    <reaction evidence="30">
        <text>L-seryl-[protein] + ATP = O-phospho-L-seryl-[protein] + ADP + H(+)</text>
        <dbReference type="Rhea" id="RHEA:17989"/>
        <dbReference type="Rhea" id="RHEA-COMP:9863"/>
        <dbReference type="Rhea" id="RHEA-COMP:11604"/>
        <dbReference type="ChEBI" id="CHEBI:15378"/>
        <dbReference type="ChEBI" id="CHEBI:29999"/>
        <dbReference type="ChEBI" id="CHEBI:30616"/>
        <dbReference type="ChEBI" id="CHEBI:83421"/>
        <dbReference type="ChEBI" id="CHEBI:456216"/>
        <dbReference type="EC" id="2.7.11.13"/>
    </reaction>
</comment>
<dbReference type="PANTHER" id="PTHR24351">
    <property type="entry name" value="RIBOSOMAL PROTEIN S6 KINASE"/>
    <property type="match status" value="1"/>
</dbReference>
<feature type="binding site" evidence="35">
    <location>
        <position position="939"/>
    </location>
    <ligand>
        <name>ATP</name>
        <dbReference type="ChEBI" id="CHEBI:30616"/>
    </ligand>
</feature>
<dbReference type="SUPFAM" id="SSF46585">
    <property type="entry name" value="HR1 repeat"/>
    <property type="match status" value="3"/>
</dbReference>
<dbReference type="InterPro" id="IPR017892">
    <property type="entry name" value="Pkinase_C"/>
</dbReference>
<dbReference type="GO" id="GO:0005524">
    <property type="term" value="F:ATP binding"/>
    <property type="evidence" value="ECO:0007669"/>
    <property type="project" value="UniProtKB-UniRule"/>
</dbReference>
<evidence type="ECO:0000256" key="8">
    <source>
        <dbReference type="ARBA" id="ARBA00012429"/>
    </source>
</evidence>
<dbReference type="InterPro" id="IPR005331">
    <property type="entry name" value="Sulfotransferase"/>
</dbReference>
<evidence type="ECO:0000313" key="44">
    <source>
        <dbReference type="Proteomes" id="UP000290572"/>
    </source>
</evidence>
<evidence type="ECO:0000256" key="26">
    <source>
        <dbReference type="ARBA" id="ARBA00023180"/>
    </source>
</evidence>
<dbReference type="SMART" id="SM00133">
    <property type="entry name" value="S_TK_X"/>
    <property type="match status" value="1"/>
</dbReference>
<dbReference type="SUPFAM" id="SSF52540">
    <property type="entry name" value="P-loop containing nucleoside triphosphate hydrolases"/>
    <property type="match status" value="1"/>
</dbReference>
<evidence type="ECO:0000256" key="24">
    <source>
        <dbReference type="ARBA" id="ARBA00023157"/>
    </source>
</evidence>
<dbReference type="GO" id="GO:0030496">
    <property type="term" value="C:midbody"/>
    <property type="evidence" value="ECO:0007669"/>
    <property type="project" value="UniProtKB-SubCell"/>
</dbReference>
<evidence type="ECO:0000256" key="14">
    <source>
        <dbReference type="ARBA" id="ARBA00022737"/>
    </source>
</evidence>
<dbReference type="GO" id="GO:0000139">
    <property type="term" value="C:Golgi membrane"/>
    <property type="evidence" value="ECO:0007669"/>
    <property type="project" value="UniProtKB-SubCell"/>
</dbReference>
<dbReference type="PROSITE" id="PS51285">
    <property type="entry name" value="AGC_KINASE_CTER"/>
    <property type="match status" value="1"/>
</dbReference>
<dbReference type="Gene3D" id="1.10.510.10">
    <property type="entry name" value="Transferase(Phosphotransferase) domain 1"/>
    <property type="match status" value="1"/>
</dbReference>
<dbReference type="SUPFAM" id="SSF56112">
    <property type="entry name" value="Protein kinase-like (PK-like)"/>
    <property type="match status" value="1"/>
</dbReference>
<protein>
    <recommendedName>
        <fullName evidence="28">Heparan sulfate 2-O-sulfotransferase 1</fullName>
        <ecNumber evidence="8">2.7.11.13</ecNumber>
    </recommendedName>
    <alternativeName>
        <fullName evidence="33">2-O-sulfotransferase</fullName>
    </alternativeName>
    <alternativeName>
        <fullName evidence="32">HS 2-O-sulfotransferase</fullName>
    </alternativeName>
    <alternativeName>
        <fullName evidence="31">Heparan sulfate 2-sulfotransferase</fullName>
    </alternativeName>
</protein>
<evidence type="ECO:0000313" key="41">
    <source>
        <dbReference type="EMBL" id="RXN08687.1"/>
    </source>
</evidence>
<dbReference type="InterPro" id="IPR011072">
    <property type="entry name" value="HR1_rho-bd"/>
</dbReference>
<dbReference type="PROSITE" id="PS00108">
    <property type="entry name" value="PROTEIN_KINASE_ST"/>
    <property type="match status" value="1"/>
</dbReference>
<feature type="domain" description="REM-1" evidence="40">
    <location>
        <begin position="342"/>
        <end position="418"/>
    </location>
</feature>
<evidence type="ECO:0000256" key="37">
    <source>
        <dbReference type="SAM" id="MobiDB-lite"/>
    </source>
</evidence>
<dbReference type="FunFam" id="1.10.287.160:FF:000001">
    <property type="entry name" value="Putative serine/threonine-protein kinase N2"/>
    <property type="match status" value="1"/>
</dbReference>
<comment type="similarity">
    <text evidence="6">Belongs to the protein kinase superfamily. AGC Ser/Thr protein kinase family. PKC subfamily.</text>
</comment>
<evidence type="ECO:0000259" key="39">
    <source>
        <dbReference type="PROSITE" id="PS51285"/>
    </source>
</evidence>
<dbReference type="Gene3D" id="1.10.287.160">
    <property type="entry name" value="HR1 repeat"/>
    <property type="match status" value="3"/>
</dbReference>
<dbReference type="InterPro" id="IPR037784">
    <property type="entry name" value="C2_PKN"/>
</dbReference>
<comment type="catalytic activity">
    <reaction evidence="29">
        <text>L-threonyl-[protein] + ATP = O-phospho-L-threonyl-[protein] + ADP + H(+)</text>
        <dbReference type="Rhea" id="RHEA:46608"/>
        <dbReference type="Rhea" id="RHEA-COMP:11060"/>
        <dbReference type="Rhea" id="RHEA-COMP:11605"/>
        <dbReference type="ChEBI" id="CHEBI:15378"/>
        <dbReference type="ChEBI" id="CHEBI:30013"/>
        <dbReference type="ChEBI" id="CHEBI:30616"/>
        <dbReference type="ChEBI" id="CHEBI:61977"/>
        <dbReference type="ChEBI" id="CHEBI:456216"/>
        <dbReference type="EC" id="2.7.11.13"/>
    </reaction>
</comment>
<dbReference type="InterPro" id="IPR008271">
    <property type="entry name" value="Ser/Thr_kinase_AS"/>
</dbReference>
<comment type="similarity">
    <text evidence="7">Belongs to the sulfotransferase 3 family.</text>
</comment>
<keyword evidence="9" id="KW-0963">Cytoplasm</keyword>
<dbReference type="SUPFAM" id="SSF49562">
    <property type="entry name" value="C2 domain (Calcium/lipid-binding domain, CaLB)"/>
    <property type="match status" value="1"/>
</dbReference>
<keyword evidence="19" id="KW-1133">Transmembrane helix</keyword>
<dbReference type="GO" id="GO:0032154">
    <property type="term" value="C:cleavage furrow"/>
    <property type="evidence" value="ECO:0007669"/>
    <property type="project" value="UniProtKB-SubCell"/>
</dbReference>
<dbReference type="EMBL" id="QBIY01012674">
    <property type="protein sequence ID" value="RXN19300.1"/>
    <property type="molecule type" value="Genomic_DNA"/>
</dbReference>
<evidence type="ECO:0000256" key="16">
    <source>
        <dbReference type="ARBA" id="ARBA00022777"/>
    </source>
</evidence>
<keyword evidence="27" id="KW-0539">Nucleus</keyword>
<keyword evidence="16 43" id="KW-0418">Kinase</keyword>
<keyword evidence="17 35" id="KW-0067">ATP-binding</keyword>
<evidence type="ECO:0000256" key="29">
    <source>
        <dbReference type="ARBA" id="ARBA00047272"/>
    </source>
</evidence>
<reference evidence="43 44" key="1">
    <citation type="submission" date="2018-03" db="EMBL/GenBank/DDBJ databases">
        <title>Draft genome sequence of Rohu Carp (Labeo rohita).</title>
        <authorList>
            <person name="Das P."/>
            <person name="Kushwaha B."/>
            <person name="Joshi C.G."/>
            <person name="Kumar D."/>
            <person name="Nagpure N.S."/>
            <person name="Sahoo L."/>
            <person name="Das S.P."/>
            <person name="Bit A."/>
            <person name="Patnaik S."/>
            <person name="Meher P.K."/>
            <person name="Jayasankar P."/>
            <person name="Koringa P.G."/>
            <person name="Patel N.V."/>
            <person name="Hinsu A.T."/>
            <person name="Kumar R."/>
            <person name="Pandey M."/>
            <person name="Agarwal S."/>
            <person name="Srivastava S."/>
            <person name="Singh M."/>
            <person name="Iquebal M.A."/>
            <person name="Jaiswal S."/>
            <person name="Angadi U.B."/>
            <person name="Kumar N."/>
            <person name="Raza M."/>
            <person name="Shah T.M."/>
            <person name="Rai A."/>
            <person name="Jena J.K."/>
        </authorList>
    </citation>
    <scope>NUCLEOTIDE SEQUENCE [LARGE SCALE GENOMIC DNA]</scope>
    <source>
        <strain evidence="43">DASCIFA01</strain>
        <tissue evidence="43">Testis</tissue>
    </source>
</reference>
<evidence type="ECO:0000256" key="27">
    <source>
        <dbReference type="ARBA" id="ARBA00023242"/>
    </source>
</evidence>
<dbReference type="FunFam" id="1.10.287.160:FF:000003">
    <property type="entry name" value="Putative serine/threonine-protein kinase N2"/>
    <property type="match status" value="1"/>
</dbReference>
<dbReference type="PROSITE" id="PS00107">
    <property type="entry name" value="PROTEIN_KINASE_ATP"/>
    <property type="match status" value="1"/>
</dbReference>
<keyword evidence="15 35" id="KW-0547">Nucleotide-binding</keyword>
<organism evidence="43 44">
    <name type="scientific">Labeo rohita</name>
    <name type="common">Indian major carp</name>
    <name type="synonym">Cyprinus rohita</name>
    <dbReference type="NCBI Taxonomy" id="84645"/>
    <lineage>
        <taxon>Eukaryota</taxon>
        <taxon>Metazoa</taxon>
        <taxon>Chordata</taxon>
        <taxon>Craniata</taxon>
        <taxon>Vertebrata</taxon>
        <taxon>Euteleostomi</taxon>
        <taxon>Actinopterygii</taxon>
        <taxon>Neopterygii</taxon>
        <taxon>Teleostei</taxon>
        <taxon>Ostariophysi</taxon>
        <taxon>Cypriniformes</taxon>
        <taxon>Cyprinidae</taxon>
        <taxon>Labeoninae</taxon>
        <taxon>Labeonini</taxon>
        <taxon>Labeo</taxon>
    </lineage>
</organism>
<dbReference type="GO" id="GO:0005634">
    <property type="term" value="C:nucleus"/>
    <property type="evidence" value="ECO:0007669"/>
    <property type="project" value="UniProtKB-SubCell"/>
</dbReference>
<evidence type="ECO:0000256" key="20">
    <source>
        <dbReference type="ARBA" id="ARBA00023015"/>
    </source>
</evidence>
<feature type="domain" description="REM-1" evidence="40">
    <location>
        <begin position="519"/>
        <end position="598"/>
    </location>
</feature>
<evidence type="ECO:0000256" key="12">
    <source>
        <dbReference type="ARBA" id="ARBA00022679"/>
    </source>
</evidence>
<evidence type="ECO:0000256" key="11">
    <source>
        <dbReference type="ARBA" id="ARBA00022553"/>
    </source>
</evidence>
<keyword evidence="22 34" id="KW-0175">Coiled coil</keyword>
<evidence type="ECO:0000256" key="28">
    <source>
        <dbReference type="ARBA" id="ARBA00039773"/>
    </source>
</evidence>
<evidence type="ECO:0000256" key="17">
    <source>
        <dbReference type="ARBA" id="ARBA00022840"/>
    </source>
</evidence>
<keyword evidence="23" id="KW-0472">Membrane</keyword>
<dbReference type="Proteomes" id="UP000290572">
    <property type="component" value="Unassembled WGS sequence"/>
</dbReference>
<keyword evidence="26" id="KW-0325">Glycoprotein</keyword>
<feature type="domain" description="REM-1" evidence="40">
    <location>
        <begin position="433"/>
        <end position="513"/>
    </location>
</feature>
<comment type="subcellular location">
    <subcellularLocation>
        <location evidence="5">Cleavage furrow</location>
    </subcellularLocation>
    <subcellularLocation>
        <location evidence="4">Cytoplasm</location>
    </subcellularLocation>
    <subcellularLocation>
        <location evidence="3">Golgi apparatus membrane</location>
        <topology evidence="3">Single-pass type II membrane protein</topology>
    </subcellularLocation>
    <subcellularLocation>
        <location evidence="2">Midbody</location>
    </subcellularLocation>
    <subcellularLocation>
        <location evidence="1">Nucleus</location>
    </subcellularLocation>
</comment>